<name>A0A6N2T7S9_9FIRM</name>
<dbReference type="GO" id="GO:0008534">
    <property type="term" value="F:oxidized purine nucleobase lesion DNA N-glycosylase activity"/>
    <property type="evidence" value="ECO:0007669"/>
    <property type="project" value="InterPro"/>
</dbReference>
<dbReference type="PANTHER" id="PTHR10242">
    <property type="entry name" value="8-OXOGUANINE DNA GLYCOSYLASE"/>
    <property type="match status" value="1"/>
</dbReference>
<dbReference type="PANTHER" id="PTHR10242:SF2">
    <property type="entry name" value="N-GLYCOSYLASE_DNA LYASE"/>
    <property type="match status" value="1"/>
</dbReference>
<dbReference type="GO" id="GO:0003684">
    <property type="term" value="F:damaged DNA binding"/>
    <property type="evidence" value="ECO:0007669"/>
    <property type="project" value="InterPro"/>
</dbReference>
<evidence type="ECO:0000256" key="9">
    <source>
        <dbReference type="ARBA" id="ARBA00044632"/>
    </source>
</evidence>
<dbReference type="EMBL" id="CACRSL010000003">
    <property type="protein sequence ID" value="VYT01550.1"/>
    <property type="molecule type" value="Genomic_DNA"/>
</dbReference>
<keyword evidence="6" id="KW-0456">Lyase</keyword>
<dbReference type="GO" id="GO:0006289">
    <property type="term" value="P:nucleotide-excision repair"/>
    <property type="evidence" value="ECO:0007669"/>
    <property type="project" value="InterPro"/>
</dbReference>
<proteinExistence type="inferred from homology"/>
<keyword evidence="8 11" id="KW-0326">Glycosidase</keyword>
<dbReference type="GO" id="GO:0006284">
    <property type="term" value="P:base-excision repair"/>
    <property type="evidence" value="ECO:0007669"/>
    <property type="project" value="InterPro"/>
</dbReference>
<dbReference type="InterPro" id="IPR023170">
    <property type="entry name" value="HhH_base_excis_C"/>
</dbReference>
<comment type="catalytic activity">
    <reaction evidence="9">
        <text>2'-deoxyribonucleotide-(2'-deoxyribose 5'-phosphate)-2'-deoxyribonucleotide-DNA = a 3'-end 2'-deoxyribonucleotide-(2,3-dehydro-2,3-deoxyribose 5'-phosphate)-DNA + a 5'-end 5'-phospho-2'-deoxyribonucleoside-DNA + H(+)</text>
        <dbReference type="Rhea" id="RHEA:66592"/>
        <dbReference type="Rhea" id="RHEA-COMP:13180"/>
        <dbReference type="Rhea" id="RHEA-COMP:16897"/>
        <dbReference type="Rhea" id="RHEA-COMP:17067"/>
        <dbReference type="ChEBI" id="CHEBI:15378"/>
        <dbReference type="ChEBI" id="CHEBI:136412"/>
        <dbReference type="ChEBI" id="CHEBI:157695"/>
        <dbReference type="ChEBI" id="CHEBI:167181"/>
        <dbReference type="EC" id="4.2.99.18"/>
    </reaction>
</comment>
<dbReference type="AlphaFoldDB" id="A0A6N2T7S9"/>
<organism evidence="11">
    <name type="scientific">uncultured Anaerotruncus sp</name>
    <dbReference type="NCBI Taxonomy" id="905011"/>
    <lineage>
        <taxon>Bacteria</taxon>
        <taxon>Bacillati</taxon>
        <taxon>Bacillota</taxon>
        <taxon>Clostridia</taxon>
        <taxon>Eubacteriales</taxon>
        <taxon>Oscillospiraceae</taxon>
        <taxon>Anaerotruncus</taxon>
        <taxon>environmental samples</taxon>
    </lineage>
</organism>
<dbReference type="Pfam" id="PF00730">
    <property type="entry name" value="HhH-GPD"/>
    <property type="match status" value="1"/>
</dbReference>
<dbReference type="InterPro" id="IPR052054">
    <property type="entry name" value="Oxidative_DNA_repair_enzyme"/>
</dbReference>
<evidence type="ECO:0000256" key="5">
    <source>
        <dbReference type="ARBA" id="ARBA00023204"/>
    </source>
</evidence>
<dbReference type="SUPFAM" id="SSF48150">
    <property type="entry name" value="DNA-glycosylase"/>
    <property type="match status" value="1"/>
</dbReference>
<reference evidence="11" key="1">
    <citation type="submission" date="2019-11" db="EMBL/GenBank/DDBJ databases">
        <authorList>
            <person name="Feng L."/>
        </authorList>
    </citation>
    <scope>NUCLEOTIDE SEQUENCE</scope>
    <source>
        <strain evidence="11">AundefinedLFYP135</strain>
    </source>
</reference>
<dbReference type="Gene3D" id="1.10.340.30">
    <property type="entry name" value="Hypothetical protein, domain 2"/>
    <property type="match status" value="1"/>
</dbReference>
<evidence type="ECO:0000256" key="7">
    <source>
        <dbReference type="ARBA" id="ARBA00023268"/>
    </source>
</evidence>
<evidence type="ECO:0000256" key="2">
    <source>
        <dbReference type="ARBA" id="ARBA00012720"/>
    </source>
</evidence>
<keyword evidence="3" id="KW-0227">DNA damage</keyword>
<keyword evidence="4 11" id="KW-0378">Hydrolase</keyword>
<dbReference type="SMART" id="SM00478">
    <property type="entry name" value="ENDO3c"/>
    <property type="match status" value="1"/>
</dbReference>
<evidence type="ECO:0000256" key="8">
    <source>
        <dbReference type="ARBA" id="ARBA00023295"/>
    </source>
</evidence>
<evidence type="ECO:0000256" key="6">
    <source>
        <dbReference type="ARBA" id="ARBA00023239"/>
    </source>
</evidence>
<feature type="domain" description="HhH-GPD" evidence="10">
    <location>
        <begin position="121"/>
        <end position="270"/>
    </location>
</feature>
<dbReference type="Pfam" id="PF07934">
    <property type="entry name" value="OGG_N"/>
    <property type="match status" value="1"/>
</dbReference>
<protein>
    <recommendedName>
        <fullName evidence="2">DNA-(apurinic or apyrimidinic site) lyase</fullName>
        <ecNumber evidence="2">4.2.99.18</ecNumber>
    </recommendedName>
</protein>
<evidence type="ECO:0000256" key="1">
    <source>
        <dbReference type="ARBA" id="ARBA00010679"/>
    </source>
</evidence>
<evidence type="ECO:0000256" key="3">
    <source>
        <dbReference type="ARBA" id="ARBA00022763"/>
    </source>
</evidence>
<dbReference type="InterPro" id="IPR003265">
    <property type="entry name" value="HhH-GPD_domain"/>
</dbReference>
<dbReference type="InterPro" id="IPR011257">
    <property type="entry name" value="DNA_glycosylase"/>
</dbReference>
<dbReference type="SUPFAM" id="SSF55945">
    <property type="entry name" value="TATA-box binding protein-like"/>
    <property type="match status" value="1"/>
</dbReference>
<evidence type="ECO:0000256" key="4">
    <source>
        <dbReference type="ARBA" id="ARBA00022801"/>
    </source>
</evidence>
<dbReference type="InterPro" id="IPR012904">
    <property type="entry name" value="OGG_N"/>
</dbReference>
<dbReference type="EC" id="4.2.99.18" evidence="2"/>
<dbReference type="Gene3D" id="3.30.310.260">
    <property type="match status" value="1"/>
</dbReference>
<dbReference type="GO" id="GO:0140078">
    <property type="term" value="F:class I DNA-(apurinic or apyrimidinic site) endonuclease activity"/>
    <property type="evidence" value="ECO:0007669"/>
    <property type="project" value="UniProtKB-EC"/>
</dbReference>
<keyword evidence="5" id="KW-0234">DNA repair</keyword>
<sequence>MKILERDGNLVVCGVTDLDLAQTLDCGQCFRWEELPDGSFFGVALNRPCHLAMEGEELTFYNCTREEYDAYWEPYFDLGTDYTAVKEALCLDPVLKKAIDFAPGIRVLRQDSWEALCTFILSQNNNIKRIKGIVARLCETFGEPLAGGCYAFPTPQRLAALEPEDLAPLRCGFRARYVIDAARRVADGRVDLESLKTLPLQEAEESLMQILGVGIKVADCALLYGCGRTDCVPVDVWIRRAMEELFPGGLPDCARPYAGLAQQYLFHYVRLCPDALPQHLAQDSTGKKAHKPHRKEKEL</sequence>
<gene>
    <name evidence="11" type="primary">alkA</name>
    <name evidence="11" type="ORF">AULFYP135_01300</name>
</gene>
<comment type="similarity">
    <text evidence="1">Belongs to the type-1 OGG1 family.</text>
</comment>
<dbReference type="Gene3D" id="1.10.1670.10">
    <property type="entry name" value="Helix-hairpin-Helix base-excision DNA repair enzymes (C-terminal)"/>
    <property type="match status" value="1"/>
</dbReference>
<dbReference type="CDD" id="cd00056">
    <property type="entry name" value="ENDO3c"/>
    <property type="match status" value="1"/>
</dbReference>
<keyword evidence="7" id="KW-0511">Multifunctional enzyme</keyword>
<accession>A0A6N2T7S9</accession>
<evidence type="ECO:0000313" key="11">
    <source>
        <dbReference type="EMBL" id="VYT01550.1"/>
    </source>
</evidence>
<evidence type="ECO:0000259" key="10">
    <source>
        <dbReference type="SMART" id="SM00478"/>
    </source>
</evidence>